<feature type="domain" description="Thioredoxin" evidence="6">
    <location>
        <begin position="32"/>
        <end position="174"/>
    </location>
</feature>
<comment type="caution">
    <text evidence="7">The sequence shown here is derived from an EMBL/GenBank/DDBJ whole genome shotgun (WGS) entry which is preliminary data.</text>
</comment>
<protein>
    <submittedName>
        <fullName evidence="7">TlpA disulfide reductase family protein</fullName>
    </submittedName>
</protein>
<keyword evidence="2" id="KW-0201">Cytochrome c-type biogenesis</keyword>
<keyword evidence="3" id="KW-1015">Disulfide bond</keyword>
<dbReference type="InterPro" id="IPR013766">
    <property type="entry name" value="Thioredoxin_domain"/>
</dbReference>
<dbReference type="SUPFAM" id="SSF52833">
    <property type="entry name" value="Thioredoxin-like"/>
    <property type="match status" value="1"/>
</dbReference>
<keyword evidence="8" id="KW-1185">Reference proteome</keyword>
<dbReference type="PANTHER" id="PTHR42852">
    <property type="entry name" value="THIOL:DISULFIDE INTERCHANGE PROTEIN DSBE"/>
    <property type="match status" value="1"/>
</dbReference>
<evidence type="ECO:0000256" key="5">
    <source>
        <dbReference type="SAM" id="SignalP"/>
    </source>
</evidence>
<dbReference type="RefSeq" id="WP_330973054.1">
    <property type="nucleotide sequence ID" value="NZ_JAZGLY010000001.1"/>
</dbReference>
<sequence length="175" mass="19935">MNVKKFFIWALGLICTLSCLAQADEDAAATLTKVGDKVPEFSFEIEEGKTVSISDYKGKLVLINLFATWCPPCRHELPELQAKIWDKHGKNDKFAVLVFGREEDWDVVAPFKAEQKFTFPILPDPHRGVFSKFATQSIPRNILVDENGTIIYQSIGYSPKEFKKLVELINKKLER</sequence>
<comment type="subcellular location">
    <subcellularLocation>
        <location evidence="1">Cell envelope</location>
    </subcellularLocation>
</comment>
<evidence type="ECO:0000256" key="4">
    <source>
        <dbReference type="ARBA" id="ARBA00023284"/>
    </source>
</evidence>
<dbReference type="EMBL" id="JAZGLY010000001">
    <property type="protein sequence ID" value="MEE6185643.1"/>
    <property type="molecule type" value="Genomic_DNA"/>
</dbReference>
<dbReference type="PROSITE" id="PS00194">
    <property type="entry name" value="THIOREDOXIN_1"/>
    <property type="match status" value="1"/>
</dbReference>
<feature type="signal peptide" evidence="5">
    <location>
        <begin position="1"/>
        <end position="23"/>
    </location>
</feature>
<dbReference type="InterPro" id="IPR013740">
    <property type="entry name" value="Redoxin"/>
</dbReference>
<organism evidence="7 8">
    <name type="scientific">Niabella digestorum</name>
    <dbReference type="NCBI Taxonomy" id="3117701"/>
    <lineage>
        <taxon>Bacteria</taxon>
        <taxon>Pseudomonadati</taxon>
        <taxon>Bacteroidota</taxon>
        <taxon>Chitinophagia</taxon>
        <taxon>Chitinophagales</taxon>
        <taxon>Chitinophagaceae</taxon>
        <taxon>Niabella</taxon>
    </lineage>
</organism>
<dbReference type="InterPro" id="IPR036249">
    <property type="entry name" value="Thioredoxin-like_sf"/>
</dbReference>
<accession>A0ABU7RCC8</accession>
<evidence type="ECO:0000256" key="1">
    <source>
        <dbReference type="ARBA" id="ARBA00004196"/>
    </source>
</evidence>
<dbReference type="Gene3D" id="3.40.30.10">
    <property type="entry name" value="Glutaredoxin"/>
    <property type="match status" value="1"/>
</dbReference>
<dbReference type="PANTHER" id="PTHR42852:SF6">
    <property type="entry name" value="THIOL:DISULFIDE INTERCHANGE PROTEIN DSBE"/>
    <property type="match status" value="1"/>
</dbReference>
<dbReference type="Pfam" id="PF08534">
    <property type="entry name" value="Redoxin"/>
    <property type="match status" value="1"/>
</dbReference>
<dbReference type="InterPro" id="IPR017937">
    <property type="entry name" value="Thioredoxin_CS"/>
</dbReference>
<evidence type="ECO:0000313" key="8">
    <source>
        <dbReference type="Proteomes" id="UP001357452"/>
    </source>
</evidence>
<keyword evidence="4" id="KW-0676">Redox-active center</keyword>
<feature type="chain" id="PRO_5045687491" evidence="5">
    <location>
        <begin position="24"/>
        <end position="175"/>
    </location>
</feature>
<gene>
    <name evidence="7" type="ORF">V2H41_00015</name>
</gene>
<evidence type="ECO:0000313" key="7">
    <source>
        <dbReference type="EMBL" id="MEE6185643.1"/>
    </source>
</evidence>
<proteinExistence type="predicted"/>
<dbReference type="Proteomes" id="UP001357452">
    <property type="component" value="Unassembled WGS sequence"/>
</dbReference>
<dbReference type="PROSITE" id="PS51352">
    <property type="entry name" value="THIOREDOXIN_2"/>
    <property type="match status" value="1"/>
</dbReference>
<keyword evidence="5" id="KW-0732">Signal</keyword>
<evidence type="ECO:0000259" key="6">
    <source>
        <dbReference type="PROSITE" id="PS51352"/>
    </source>
</evidence>
<reference evidence="7 8" key="1">
    <citation type="submission" date="2024-01" db="EMBL/GenBank/DDBJ databases">
        <title>Niabella digestum sp. nov., isolated from waste digestion system.</title>
        <authorList>
            <person name="Zhang L."/>
        </authorList>
    </citation>
    <scope>NUCLEOTIDE SEQUENCE [LARGE SCALE GENOMIC DNA]</scope>
    <source>
        <strain evidence="7 8">A18</strain>
    </source>
</reference>
<dbReference type="CDD" id="cd02966">
    <property type="entry name" value="TlpA_like_family"/>
    <property type="match status" value="1"/>
</dbReference>
<name>A0ABU7RCC8_9BACT</name>
<evidence type="ECO:0000256" key="3">
    <source>
        <dbReference type="ARBA" id="ARBA00023157"/>
    </source>
</evidence>
<dbReference type="InterPro" id="IPR050553">
    <property type="entry name" value="Thioredoxin_ResA/DsbE_sf"/>
</dbReference>
<evidence type="ECO:0000256" key="2">
    <source>
        <dbReference type="ARBA" id="ARBA00022748"/>
    </source>
</evidence>